<dbReference type="AlphaFoldDB" id="A0A9W6P7F9"/>
<dbReference type="RefSeq" id="WP_285759925.1">
    <property type="nucleotide sequence ID" value="NZ_BSQG01000004.1"/>
</dbReference>
<sequence length="86" mass="9401">MKPVTAVIFPDGTVNVPHAFQDADGTAVGCGGFNLVPGDDDYERYAAQAITVQEYEAQEKGDPARSAALLEEFKKRYDREHPGRSD</sequence>
<reference evidence="1" key="1">
    <citation type="submission" date="2023-02" db="EMBL/GenBank/DDBJ databases">
        <title>Nocardiopsis ansamitocini NBRC 112285.</title>
        <authorList>
            <person name="Ichikawa N."/>
            <person name="Sato H."/>
            <person name="Tonouchi N."/>
        </authorList>
    </citation>
    <scope>NUCLEOTIDE SEQUENCE</scope>
    <source>
        <strain evidence="1">NBRC 112285</strain>
    </source>
</reference>
<dbReference type="EMBL" id="BSQG01000004">
    <property type="protein sequence ID" value="GLU48447.1"/>
    <property type="molecule type" value="Genomic_DNA"/>
</dbReference>
<comment type="caution">
    <text evidence="1">The sequence shown here is derived from an EMBL/GenBank/DDBJ whole genome shotgun (WGS) entry which is preliminary data.</text>
</comment>
<gene>
    <name evidence="1" type="ORF">Nans01_27980</name>
</gene>
<name>A0A9W6P7F9_9ACTN</name>
<accession>A0A9W6P7F9</accession>
<organism evidence="1 2">
    <name type="scientific">Nocardiopsis ansamitocini</name>
    <dbReference type="NCBI Taxonomy" id="1670832"/>
    <lineage>
        <taxon>Bacteria</taxon>
        <taxon>Bacillati</taxon>
        <taxon>Actinomycetota</taxon>
        <taxon>Actinomycetes</taxon>
        <taxon>Streptosporangiales</taxon>
        <taxon>Nocardiopsidaceae</taxon>
        <taxon>Nocardiopsis</taxon>
    </lineage>
</organism>
<evidence type="ECO:0000313" key="2">
    <source>
        <dbReference type="Proteomes" id="UP001165092"/>
    </source>
</evidence>
<proteinExistence type="predicted"/>
<keyword evidence="2" id="KW-1185">Reference proteome</keyword>
<evidence type="ECO:0000313" key="1">
    <source>
        <dbReference type="EMBL" id="GLU48447.1"/>
    </source>
</evidence>
<dbReference type="Proteomes" id="UP001165092">
    <property type="component" value="Unassembled WGS sequence"/>
</dbReference>
<protein>
    <submittedName>
        <fullName evidence="1">Uncharacterized protein</fullName>
    </submittedName>
</protein>